<keyword evidence="1" id="KW-1133">Transmembrane helix</keyword>
<evidence type="ECO:0000256" key="1">
    <source>
        <dbReference type="SAM" id="Phobius"/>
    </source>
</evidence>
<gene>
    <name evidence="4" type="ORF">UT64_C0002G0033</name>
</gene>
<name>A0A0G0Q0M0_9BACT</name>
<comment type="caution">
    <text evidence="4">The sequence shown here is derived from an EMBL/GenBank/DDBJ whole genome shotgun (WGS) entry which is preliminary data.</text>
</comment>
<keyword evidence="1" id="KW-0472">Membrane</keyword>
<feature type="transmembrane region" description="Helical" evidence="1">
    <location>
        <begin position="301"/>
        <end position="323"/>
    </location>
</feature>
<dbReference type="Pfam" id="PF26514">
    <property type="entry name" value="DUF8173"/>
    <property type="match status" value="1"/>
</dbReference>
<dbReference type="EMBL" id="LBXO01000002">
    <property type="protein sequence ID" value="KKR33894.1"/>
    <property type="molecule type" value="Genomic_DNA"/>
</dbReference>
<proteinExistence type="predicted"/>
<feature type="transmembrane region" description="Helical" evidence="1">
    <location>
        <begin position="228"/>
        <end position="250"/>
    </location>
</feature>
<sequence length="377" mass="40247">MTKTSKLLLAIFALLLLPLGASALTAKSGENIAVNQDQTIDDNYYAAGSNLNIDGKITGDLICAGQSINVNGEVGGDVICAGQSININGKVVGSVRVLTNALSVNGSIGKNLTVAAASINTNDNSTIGGEMLMAAAATNIKGKISGDLTGAGSVINLNGEIGKNVKLWIDDKKTNQPGLTISNNAQVGGSLLYTANKDARFEGEGSIGGEVKRNEWKENYQKESPIDWLWGVIFSIFASIIGGLVLIGLFRDQVREITDEMLEHFGPALGWGLIILFLTPLVALVLMITLIGIPLALTLMALWLIMIWISKIIVGILIGRVILEKLFANQKSNMMLALILGVILTRFIFAIPVLGWLLCFFAILWGLGGIFLFFKRS</sequence>
<dbReference type="InterPro" id="IPR058486">
    <property type="entry name" value="DUF8173"/>
</dbReference>
<evidence type="ECO:0000256" key="2">
    <source>
        <dbReference type="SAM" id="SignalP"/>
    </source>
</evidence>
<dbReference type="Proteomes" id="UP000034137">
    <property type="component" value="Unassembled WGS sequence"/>
</dbReference>
<feature type="chain" id="PRO_5002533995" description="DUF8173 domain-containing protein" evidence="2">
    <location>
        <begin position="24"/>
        <end position="377"/>
    </location>
</feature>
<evidence type="ECO:0000313" key="5">
    <source>
        <dbReference type="Proteomes" id="UP000034137"/>
    </source>
</evidence>
<organism evidence="4 5">
    <name type="scientific">Candidatus Falkowbacteria bacterium GW2011_GWF2_39_8</name>
    <dbReference type="NCBI Taxonomy" id="1618642"/>
    <lineage>
        <taxon>Bacteria</taxon>
        <taxon>Candidatus Falkowiibacteriota</taxon>
    </lineage>
</organism>
<feature type="signal peptide" evidence="2">
    <location>
        <begin position="1"/>
        <end position="23"/>
    </location>
</feature>
<feature type="transmembrane region" description="Helical" evidence="1">
    <location>
        <begin position="271"/>
        <end position="295"/>
    </location>
</feature>
<dbReference type="AlphaFoldDB" id="A0A0G0Q0M0"/>
<feature type="domain" description="DUF8173" evidence="3">
    <location>
        <begin position="236"/>
        <end position="370"/>
    </location>
</feature>
<feature type="transmembrane region" description="Helical" evidence="1">
    <location>
        <begin position="332"/>
        <end position="349"/>
    </location>
</feature>
<evidence type="ECO:0000313" key="4">
    <source>
        <dbReference type="EMBL" id="KKR33894.1"/>
    </source>
</evidence>
<accession>A0A0G0Q0M0</accession>
<reference evidence="4 5" key="1">
    <citation type="journal article" date="2015" name="Nature">
        <title>rRNA introns, odd ribosomes, and small enigmatic genomes across a large radiation of phyla.</title>
        <authorList>
            <person name="Brown C.T."/>
            <person name="Hug L.A."/>
            <person name="Thomas B.C."/>
            <person name="Sharon I."/>
            <person name="Castelle C.J."/>
            <person name="Singh A."/>
            <person name="Wilkins M.J."/>
            <person name="Williams K.H."/>
            <person name="Banfield J.F."/>
        </authorList>
    </citation>
    <scope>NUCLEOTIDE SEQUENCE [LARGE SCALE GENOMIC DNA]</scope>
</reference>
<keyword evidence="1" id="KW-0812">Transmembrane</keyword>
<keyword evidence="2" id="KW-0732">Signal</keyword>
<evidence type="ECO:0000259" key="3">
    <source>
        <dbReference type="Pfam" id="PF26514"/>
    </source>
</evidence>
<feature type="transmembrane region" description="Helical" evidence="1">
    <location>
        <begin position="355"/>
        <end position="374"/>
    </location>
</feature>
<protein>
    <recommendedName>
        <fullName evidence="3">DUF8173 domain-containing protein</fullName>
    </recommendedName>
</protein>